<dbReference type="PANTHER" id="PTHR31635:SF196">
    <property type="entry name" value="REVERSE TRANSCRIPTASE DOMAIN-CONTAINING PROTEIN-RELATED"/>
    <property type="match status" value="1"/>
</dbReference>
<proteinExistence type="predicted"/>
<evidence type="ECO:0000259" key="1">
    <source>
        <dbReference type="PROSITE" id="PS50878"/>
    </source>
</evidence>
<dbReference type="EMBL" id="CAXKWB010030640">
    <property type="protein sequence ID" value="CAL4138066.1"/>
    <property type="molecule type" value="Genomic_DNA"/>
</dbReference>
<dbReference type="Proteomes" id="UP001497623">
    <property type="component" value="Unassembled WGS sequence"/>
</dbReference>
<dbReference type="PANTHER" id="PTHR31635">
    <property type="entry name" value="REVERSE TRANSCRIPTASE DOMAIN-CONTAINING PROTEIN-RELATED"/>
    <property type="match status" value="1"/>
</dbReference>
<name>A0AAV2RU35_MEGNR</name>
<gene>
    <name evidence="2" type="ORF">MNOR_LOCUS28166</name>
</gene>
<protein>
    <recommendedName>
        <fullName evidence="1">Reverse transcriptase domain-containing protein</fullName>
    </recommendedName>
</protein>
<keyword evidence="3" id="KW-1185">Reference proteome</keyword>
<reference evidence="2 3" key="1">
    <citation type="submission" date="2024-05" db="EMBL/GenBank/DDBJ databases">
        <authorList>
            <person name="Wallberg A."/>
        </authorList>
    </citation>
    <scope>NUCLEOTIDE SEQUENCE [LARGE SCALE GENOMIC DNA]</scope>
</reference>
<dbReference type="AlphaFoldDB" id="A0AAV2RU35"/>
<dbReference type="InterPro" id="IPR043502">
    <property type="entry name" value="DNA/RNA_pol_sf"/>
</dbReference>
<accession>A0AAV2RU35</accession>
<dbReference type="PROSITE" id="PS50878">
    <property type="entry name" value="RT_POL"/>
    <property type="match status" value="1"/>
</dbReference>
<comment type="caution">
    <text evidence="2">The sequence shown here is derived from an EMBL/GenBank/DDBJ whole genome shotgun (WGS) entry which is preliminary data.</text>
</comment>
<dbReference type="CDD" id="cd01650">
    <property type="entry name" value="RT_nLTR_like"/>
    <property type="match status" value="1"/>
</dbReference>
<dbReference type="InterPro" id="IPR000477">
    <property type="entry name" value="RT_dom"/>
</dbReference>
<sequence length="831" mass="96316">MKQGLLKYLEIKLHKIYQNMHATGNIDMGEVKRLKDKINSIKECILEGVKIRARVLEQVEGEKASSTLLGKQNNNRYKPIISQIKTEQCIEPFAPNATLNTQSDISKYITKYYESLYCKKSIDEGKQEWFLSYVNRSIDSCDNEILTKIIDEDEILEIIKSFSLNKSPGVDGLPIEFYLKFYHIIKKELCQIVNDCLSGQGLTESQRKALIILILKGGDSSLISNWRPISLICVDTKIISKIIAVRLKPLLVKCISREQYCSGEESIIDCNNTTRDMINYISTENKTGAIINIDLQRAFDSVDHNFLYKILEKMGFDKIFISWIQILYTNIISICLINGHQGDSFAIKRGVRQGCPLSMILYVLSQEPLYLAIKHTKQIKPFDLPCRPTKLLGFADDTTIFVKNELSIWYLFGILEYFERASGIKLNMTKTKIFGFGEWRGRKIWPIPNVKSEMYSINILGITYSHDLDDSVEKSWSNILIKIKQKIGLMSSRYFTLYQRAIVINTTILSKVWYTAHTYPLPTKYSKLINKEIFPFLWLAKYNPIKRDIVYQSTHTGGLNVFNVFHKSHTILTATFIKQFLNSLENDSIMKYYCALRLNPIFNIMDTPTNVSYQCPKYFENIIALVKQNIHVPKFPNITSLDIYSISLPKTLPTVSQNRNINWKRSWKHLNFKFINIRAREIAFKLMHNILTTKMRLYQIKRSDSPLCNICKVNEDIKHMFLDCVKVRTLFCYFEKAIKRVCNISNININTLHLDFKLGCKQDTNTAILLTTAYISTVWFNRDIAFEMGTSLYKSGILKHRNIISIILSERMAEHFSNDYCNIDNLLRILL</sequence>
<dbReference type="GO" id="GO:0071897">
    <property type="term" value="P:DNA biosynthetic process"/>
    <property type="evidence" value="ECO:0007669"/>
    <property type="project" value="UniProtKB-ARBA"/>
</dbReference>
<dbReference type="SUPFAM" id="SSF56672">
    <property type="entry name" value="DNA/RNA polymerases"/>
    <property type="match status" value="1"/>
</dbReference>
<feature type="non-terminal residue" evidence="2">
    <location>
        <position position="831"/>
    </location>
</feature>
<organism evidence="2 3">
    <name type="scientific">Meganyctiphanes norvegica</name>
    <name type="common">Northern krill</name>
    <name type="synonym">Thysanopoda norvegica</name>
    <dbReference type="NCBI Taxonomy" id="48144"/>
    <lineage>
        <taxon>Eukaryota</taxon>
        <taxon>Metazoa</taxon>
        <taxon>Ecdysozoa</taxon>
        <taxon>Arthropoda</taxon>
        <taxon>Crustacea</taxon>
        <taxon>Multicrustacea</taxon>
        <taxon>Malacostraca</taxon>
        <taxon>Eumalacostraca</taxon>
        <taxon>Eucarida</taxon>
        <taxon>Euphausiacea</taxon>
        <taxon>Euphausiidae</taxon>
        <taxon>Meganyctiphanes</taxon>
    </lineage>
</organism>
<feature type="domain" description="Reverse transcriptase" evidence="1">
    <location>
        <begin position="195"/>
        <end position="444"/>
    </location>
</feature>
<dbReference type="Pfam" id="PF00078">
    <property type="entry name" value="RVT_1"/>
    <property type="match status" value="1"/>
</dbReference>
<evidence type="ECO:0000313" key="3">
    <source>
        <dbReference type="Proteomes" id="UP001497623"/>
    </source>
</evidence>
<evidence type="ECO:0000313" key="2">
    <source>
        <dbReference type="EMBL" id="CAL4138066.1"/>
    </source>
</evidence>